<keyword evidence="4 6" id="KW-1133">Transmembrane helix</keyword>
<feature type="transmembrane region" description="Helical" evidence="6">
    <location>
        <begin position="124"/>
        <end position="142"/>
    </location>
</feature>
<comment type="subcellular location">
    <subcellularLocation>
        <location evidence="1">Cell membrane</location>
        <topology evidence="1">Multi-pass membrane protein</topology>
    </subcellularLocation>
</comment>
<dbReference type="Gene3D" id="1.20.1740.10">
    <property type="entry name" value="Amino acid/polyamine transporter I"/>
    <property type="match status" value="1"/>
</dbReference>
<feature type="transmembrane region" description="Helical" evidence="6">
    <location>
        <begin position="353"/>
        <end position="372"/>
    </location>
</feature>
<evidence type="ECO:0000256" key="6">
    <source>
        <dbReference type="SAM" id="Phobius"/>
    </source>
</evidence>
<dbReference type="InterPro" id="IPR002293">
    <property type="entry name" value="AA/rel_permease1"/>
</dbReference>
<sequence length="409" mass="41947">MTRNAEEPGLRRAIGLPLLVLYGLGVTIGAGIYVLVGTTAARAGIHAPAAFLLAAVVMGFSAGSFAEFSGRIPQAAGEAVFVDAGFRRNWLTLWTGLFVVMSAIVASAAIALGAAGYMELLVPLPHGVLVAGIILAMTAIAARGVRESLGFAAVMTLIEVAGLAVVVGAGLWQDPGMLARLPSALPPLGDGAAMTGVISASLIAFFAFLGFDDTINMVEEVHDPRRVVPLALFISLAAVTVIYVLVTFVAVQSLPPEELGASAAPIALLYERLTGVSPVVVTLIGIVATMNGIVIQIIMAARVLYGLARKGRLPAALGRVHPASRTPVIATLAVGGLVLALALTLPLEALAEWSSVVILAVFLLVNLALVRIKRRGDPAPDGIVTVPLIVPSLGALFCAALLAGAVVTF</sequence>
<dbReference type="AlphaFoldDB" id="A0A849KPL3"/>
<dbReference type="RefSeq" id="WP_171321596.1">
    <property type="nucleotide sequence ID" value="NZ_JABFBC010000001.1"/>
</dbReference>
<dbReference type="Proteomes" id="UP000572377">
    <property type="component" value="Unassembled WGS sequence"/>
</dbReference>
<dbReference type="InterPro" id="IPR050367">
    <property type="entry name" value="APC_superfamily"/>
</dbReference>
<feature type="transmembrane region" description="Helical" evidence="6">
    <location>
        <begin position="326"/>
        <end position="347"/>
    </location>
</feature>
<feature type="transmembrane region" description="Helical" evidence="6">
    <location>
        <begin position="12"/>
        <end position="36"/>
    </location>
</feature>
<feature type="transmembrane region" description="Helical" evidence="6">
    <location>
        <begin position="48"/>
        <end position="70"/>
    </location>
</feature>
<proteinExistence type="predicted"/>
<dbReference type="EMBL" id="JABFBC010000001">
    <property type="protein sequence ID" value="NNU78993.1"/>
    <property type="molecule type" value="Genomic_DNA"/>
</dbReference>
<dbReference type="GO" id="GO:0005886">
    <property type="term" value="C:plasma membrane"/>
    <property type="evidence" value="ECO:0007669"/>
    <property type="project" value="UniProtKB-SubCell"/>
</dbReference>
<name>A0A849KPL3_9RHOB</name>
<evidence type="ECO:0000313" key="7">
    <source>
        <dbReference type="EMBL" id="NNU78993.1"/>
    </source>
</evidence>
<evidence type="ECO:0000256" key="2">
    <source>
        <dbReference type="ARBA" id="ARBA00022475"/>
    </source>
</evidence>
<feature type="transmembrane region" description="Helical" evidence="6">
    <location>
        <begin position="192"/>
        <end position="209"/>
    </location>
</feature>
<keyword evidence="8" id="KW-1185">Reference proteome</keyword>
<dbReference type="PANTHER" id="PTHR42770">
    <property type="entry name" value="AMINO ACID TRANSPORTER-RELATED"/>
    <property type="match status" value="1"/>
</dbReference>
<keyword evidence="5 6" id="KW-0472">Membrane</keyword>
<comment type="caution">
    <text evidence="7">The sequence shown here is derived from an EMBL/GenBank/DDBJ whole genome shotgun (WGS) entry which is preliminary data.</text>
</comment>
<evidence type="ECO:0000313" key="8">
    <source>
        <dbReference type="Proteomes" id="UP000572377"/>
    </source>
</evidence>
<evidence type="ECO:0000256" key="3">
    <source>
        <dbReference type="ARBA" id="ARBA00022692"/>
    </source>
</evidence>
<evidence type="ECO:0000256" key="5">
    <source>
        <dbReference type="ARBA" id="ARBA00023136"/>
    </source>
</evidence>
<accession>A0A849KPL3</accession>
<dbReference type="PANTHER" id="PTHR42770:SF7">
    <property type="entry name" value="MEMBRANE PROTEIN"/>
    <property type="match status" value="1"/>
</dbReference>
<gene>
    <name evidence="7" type="ORF">HMH01_00950</name>
</gene>
<protein>
    <submittedName>
        <fullName evidence="7">Amino acid permease</fullName>
    </submittedName>
</protein>
<keyword evidence="3 6" id="KW-0812">Transmembrane</keyword>
<evidence type="ECO:0000256" key="4">
    <source>
        <dbReference type="ARBA" id="ARBA00022989"/>
    </source>
</evidence>
<reference evidence="7 8" key="1">
    <citation type="submission" date="2020-05" db="EMBL/GenBank/DDBJ databases">
        <title>Gimesia benthica sp. nov., a novel planctomycete isolated from a deep-sea water sample of the Northwest Indian Ocean.</title>
        <authorList>
            <person name="Wang J."/>
            <person name="Ruan C."/>
            <person name="Song L."/>
            <person name="Zhu Y."/>
            <person name="Li A."/>
            <person name="Zheng X."/>
            <person name="Wang L."/>
            <person name="Lu Z."/>
            <person name="Huang Y."/>
            <person name="Du W."/>
            <person name="Zhou Y."/>
            <person name="Huang L."/>
            <person name="Dai X."/>
        </authorList>
    </citation>
    <scope>NUCLEOTIDE SEQUENCE [LARGE SCALE GENOMIC DNA]</scope>
    <source>
        <strain evidence="7 8">YYQ-30</strain>
    </source>
</reference>
<dbReference type="PIRSF" id="PIRSF006060">
    <property type="entry name" value="AA_transporter"/>
    <property type="match status" value="1"/>
</dbReference>
<feature type="transmembrane region" description="Helical" evidence="6">
    <location>
        <begin position="149"/>
        <end position="172"/>
    </location>
</feature>
<feature type="transmembrane region" description="Helical" evidence="6">
    <location>
        <begin position="384"/>
        <end position="407"/>
    </location>
</feature>
<feature type="transmembrane region" description="Helical" evidence="6">
    <location>
        <begin position="279"/>
        <end position="305"/>
    </location>
</feature>
<dbReference type="Pfam" id="PF13520">
    <property type="entry name" value="AA_permease_2"/>
    <property type="match status" value="1"/>
</dbReference>
<organism evidence="7 8">
    <name type="scientific">Halovulum dunhuangense</name>
    <dbReference type="NCBI Taxonomy" id="1505036"/>
    <lineage>
        <taxon>Bacteria</taxon>
        <taxon>Pseudomonadati</taxon>
        <taxon>Pseudomonadota</taxon>
        <taxon>Alphaproteobacteria</taxon>
        <taxon>Rhodobacterales</taxon>
        <taxon>Paracoccaceae</taxon>
        <taxon>Halovulum</taxon>
    </lineage>
</organism>
<evidence type="ECO:0000256" key="1">
    <source>
        <dbReference type="ARBA" id="ARBA00004651"/>
    </source>
</evidence>
<feature type="transmembrane region" description="Helical" evidence="6">
    <location>
        <begin position="91"/>
        <end position="118"/>
    </location>
</feature>
<feature type="transmembrane region" description="Helical" evidence="6">
    <location>
        <begin position="230"/>
        <end position="251"/>
    </location>
</feature>
<dbReference type="GO" id="GO:0022857">
    <property type="term" value="F:transmembrane transporter activity"/>
    <property type="evidence" value="ECO:0007669"/>
    <property type="project" value="InterPro"/>
</dbReference>
<keyword evidence="2" id="KW-1003">Cell membrane</keyword>